<dbReference type="Gene3D" id="3.40.50.300">
    <property type="entry name" value="P-loop containing nucleotide triphosphate hydrolases"/>
    <property type="match status" value="1"/>
</dbReference>
<name>A0A3B1DXQ6_9ZZZZ</name>
<dbReference type="InterPro" id="IPR030378">
    <property type="entry name" value="G_CP_dom"/>
</dbReference>
<proteinExistence type="inferred from homology"/>
<dbReference type="SUPFAM" id="SSF52540">
    <property type="entry name" value="P-loop containing nucleoside triphosphate hydrolases"/>
    <property type="match status" value="1"/>
</dbReference>
<feature type="domain" description="CP-type G" evidence="4">
    <location>
        <begin position="72"/>
        <end position="230"/>
    </location>
</feature>
<dbReference type="PANTHER" id="PTHR32120">
    <property type="entry name" value="SMALL RIBOSOMAL SUBUNIT BIOGENESIS GTPASE RSGA"/>
    <property type="match status" value="1"/>
</dbReference>
<dbReference type="InterPro" id="IPR004881">
    <property type="entry name" value="Ribosome_biogen_GTPase_RsgA"/>
</dbReference>
<dbReference type="SUPFAM" id="SSF50249">
    <property type="entry name" value="Nucleic acid-binding proteins"/>
    <property type="match status" value="1"/>
</dbReference>
<evidence type="ECO:0000256" key="1">
    <source>
        <dbReference type="ARBA" id="ARBA00022741"/>
    </source>
</evidence>
<dbReference type="Pfam" id="PF03193">
    <property type="entry name" value="RsgA_GTPase"/>
    <property type="match status" value="1"/>
</dbReference>
<evidence type="ECO:0000259" key="4">
    <source>
        <dbReference type="PROSITE" id="PS51721"/>
    </source>
</evidence>
<dbReference type="PROSITE" id="PS51721">
    <property type="entry name" value="G_CP"/>
    <property type="match status" value="1"/>
</dbReference>
<keyword evidence="1" id="KW-0547">Nucleotide-binding</keyword>
<reference evidence="5" key="1">
    <citation type="submission" date="2018-06" db="EMBL/GenBank/DDBJ databases">
        <authorList>
            <person name="Zhirakovskaya E."/>
        </authorList>
    </citation>
    <scope>NUCLEOTIDE SEQUENCE</scope>
</reference>
<dbReference type="InterPro" id="IPR027417">
    <property type="entry name" value="P-loop_NTPase"/>
</dbReference>
<dbReference type="NCBIfam" id="TIGR00157">
    <property type="entry name" value="ribosome small subunit-dependent GTPase A"/>
    <property type="match status" value="1"/>
</dbReference>
<keyword evidence="2" id="KW-0342">GTP-binding</keyword>
<dbReference type="InterPro" id="IPR010914">
    <property type="entry name" value="RsgA_GTPase_dom"/>
</dbReference>
<evidence type="ECO:0000256" key="2">
    <source>
        <dbReference type="ARBA" id="ARBA00023134"/>
    </source>
</evidence>
<protein>
    <submittedName>
        <fullName evidence="5">Ribosome small subunit biogenesis RbfA-release protein RsgA</fullName>
    </submittedName>
</protein>
<dbReference type="GO" id="GO:0005525">
    <property type="term" value="F:GTP binding"/>
    <property type="evidence" value="ECO:0007669"/>
    <property type="project" value="UniProtKB-KW"/>
</dbReference>
<accession>A0A3B1DXQ6</accession>
<dbReference type="EMBL" id="UOGL01000518">
    <property type="protein sequence ID" value="VAX41174.1"/>
    <property type="molecule type" value="Genomic_DNA"/>
</dbReference>
<dbReference type="CDD" id="cd01854">
    <property type="entry name" value="YjeQ_EngC"/>
    <property type="match status" value="1"/>
</dbReference>
<dbReference type="PANTHER" id="PTHR32120:SF11">
    <property type="entry name" value="SMALL RIBOSOMAL SUBUNIT BIOGENESIS GTPASE RSGA 1, MITOCHONDRIAL-RELATED"/>
    <property type="match status" value="1"/>
</dbReference>
<dbReference type="Gene3D" id="1.10.40.50">
    <property type="entry name" value="Probable gtpase engc, domain 3"/>
    <property type="match status" value="1"/>
</dbReference>
<gene>
    <name evidence="5" type="ORF">MNBD_PLANCTO02-730</name>
</gene>
<dbReference type="InterPro" id="IPR012340">
    <property type="entry name" value="NA-bd_OB-fold"/>
</dbReference>
<evidence type="ECO:0000313" key="5">
    <source>
        <dbReference type="EMBL" id="VAX41174.1"/>
    </source>
</evidence>
<dbReference type="AlphaFoldDB" id="A0A3B1DXQ6"/>
<dbReference type="HAMAP" id="MF_01820">
    <property type="entry name" value="GTPase_RsgA"/>
    <property type="match status" value="1"/>
</dbReference>
<organism evidence="5">
    <name type="scientific">hydrothermal vent metagenome</name>
    <dbReference type="NCBI Taxonomy" id="652676"/>
    <lineage>
        <taxon>unclassified sequences</taxon>
        <taxon>metagenomes</taxon>
        <taxon>ecological metagenomes</taxon>
    </lineage>
</organism>
<sequence length="295" mass="32395">GRVIRATGLNSIVQTDDGARYECTVRRVVRTMQRDQRNAVVAGDVVLFLPASDKQGVIERVAPREGVVSRKTKGQEQIIVANVDQVLIVVSADDPPLKPSLIDRFLISAEKGRVRSIICINKIDLVNAAYLQPIVGLYSRLGYEVLLTCATKQNGIARLRALLQSRETALAGQSGVGKTSLLNAVQPGFNLQINSVSEASGKGKHTTRRAELLPLDFGGWVVDTPGIRQFGLWDVIAKEVEGFFVEFCPFVPFCKFPDCTHTHESNCAIQQAVSNGMISTQRFESYLKIFTGDFD</sequence>
<feature type="non-terminal residue" evidence="5">
    <location>
        <position position="1"/>
    </location>
</feature>
<feature type="domain" description="EngC GTPase" evidence="3">
    <location>
        <begin position="81"/>
        <end position="228"/>
    </location>
</feature>
<evidence type="ECO:0000259" key="3">
    <source>
        <dbReference type="PROSITE" id="PS50936"/>
    </source>
</evidence>
<dbReference type="PROSITE" id="PS50936">
    <property type="entry name" value="ENGC_GTPASE"/>
    <property type="match status" value="1"/>
</dbReference>
<dbReference type="Gene3D" id="2.40.50.140">
    <property type="entry name" value="Nucleic acid-binding proteins"/>
    <property type="match status" value="1"/>
</dbReference>
<dbReference type="GO" id="GO:0003924">
    <property type="term" value="F:GTPase activity"/>
    <property type="evidence" value="ECO:0007669"/>
    <property type="project" value="InterPro"/>
</dbReference>